<feature type="non-terminal residue" evidence="2">
    <location>
        <position position="1"/>
    </location>
</feature>
<organism evidence="2">
    <name type="scientific">marine sediment metagenome</name>
    <dbReference type="NCBI Taxonomy" id="412755"/>
    <lineage>
        <taxon>unclassified sequences</taxon>
        <taxon>metagenomes</taxon>
        <taxon>ecological metagenomes</taxon>
    </lineage>
</organism>
<gene>
    <name evidence="2" type="ORF">S06H3_46592</name>
</gene>
<dbReference type="SMART" id="SM00530">
    <property type="entry name" value="HTH_XRE"/>
    <property type="match status" value="1"/>
</dbReference>
<accession>X1PSQ6</accession>
<evidence type="ECO:0000259" key="1">
    <source>
        <dbReference type="PROSITE" id="PS50943"/>
    </source>
</evidence>
<sequence length="84" mass="9940">YKNFSYFLIKFCWREKIVPQNTVREIREELLLSKAELARKASVSPLTIDRIEKGKDCRMETKRKIILALGYKLSDKEKIFSNVT</sequence>
<protein>
    <recommendedName>
        <fullName evidence="1">HTH cro/C1-type domain-containing protein</fullName>
    </recommendedName>
</protein>
<reference evidence="2" key="1">
    <citation type="journal article" date="2014" name="Front. Microbiol.">
        <title>High frequency of phylogenetically diverse reductive dehalogenase-homologous genes in deep subseafloor sedimentary metagenomes.</title>
        <authorList>
            <person name="Kawai M."/>
            <person name="Futagami T."/>
            <person name="Toyoda A."/>
            <person name="Takaki Y."/>
            <person name="Nishi S."/>
            <person name="Hori S."/>
            <person name="Arai W."/>
            <person name="Tsubouchi T."/>
            <person name="Morono Y."/>
            <person name="Uchiyama I."/>
            <person name="Ito T."/>
            <person name="Fujiyama A."/>
            <person name="Inagaki F."/>
            <person name="Takami H."/>
        </authorList>
    </citation>
    <scope>NUCLEOTIDE SEQUENCE</scope>
    <source>
        <strain evidence="2">Expedition CK06-06</strain>
    </source>
</reference>
<feature type="domain" description="HTH cro/C1-type" evidence="1">
    <location>
        <begin position="23"/>
        <end position="76"/>
    </location>
</feature>
<name>X1PSQ6_9ZZZZ</name>
<comment type="caution">
    <text evidence="2">The sequence shown here is derived from an EMBL/GenBank/DDBJ whole genome shotgun (WGS) entry which is preliminary data.</text>
</comment>
<dbReference type="PROSITE" id="PS50943">
    <property type="entry name" value="HTH_CROC1"/>
    <property type="match status" value="1"/>
</dbReference>
<dbReference type="Gene3D" id="1.10.260.40">
    <property type="entry name" value="lambda repressor-like DNA-binding domains"/>
    <property type="match status" value="1"/>
</dbReference>
<proteinExistence type="predicted"/>
<dbReference type="CDD" id="cd00093">
    <property type="entry name" value="HTH_XRE"/>
    <property type="match status" value="1"/>
</dbReference>
<evidence type="ECO:0000313" key="2">
    <source>
        <dbReference type="EMBL" id="GAI42125.1"/>
    </source>
</evidence>
<dbReference type="InterPro" id="IPR001387">
    <property type="entry name" value="Cro/C1-type_HTH"/>
</dbReference>
<dbReference type="EMBL" id="BARV01029184">
    <property type="protein sequence ID" value="GAI42125.1"/>
    <property type="molecule type" value="Genomic_DNA"/>
</dbReference>
<dbReference type="GO" id="GO:0003677">
    <property type="term" value="F:DNA binding"/>
    <property type="evidence" value="ECO:0007669"/>
    <property type="project" value="InterPro"/>
</dbReference>
<dbReference type="SUPFAM" id="SSF47413">
    <property type="entry name" value="lambda repressor-like DNA-binding domains"/>
    <property type="match status" value="1"/>
</dbReference>
<dbReference type="InterPro" id="IPR010982">
    <property type="entry name" value="Lambda_DNA-bd_dom_sf"/>
</dbReference>
<dbReference type="AlphaFoldDB" id="X1PSQ6"/>
<dbReference type="Pfam" id="PF01381">
    <property type="entry name" value="HTH_3"/>
    <property type="match status" value="1"/>
</dbReference>